<keyword evidence="6" id="KW-1185">Reference proteome</keyword>
<dbReference type="InterPro" id="IPR052700">
    <property type="entry name" value="Carb_kinase_PfkB-like"/>
</dbReference>
<dbReference type="Pfam" id="PF00294">
    <property type="entry name" value="PfkB"/>
    <property type="match status" value="1"/>
</dbReference>
<dbReference type="RefSeq" id="WP_167038271.1">
    <property type="nucleotide sequence ID" value="NZ_BAAANA010000001.1"/>
</dbReference>
<keyword evidence="2" id="KW-0808">Transferase</keyword>
<dbReference type="Proteomes" id="UP000543598">
    <property type="component" value="Unassembled WGS sequence"/>
</dbReference>
<keyword evidence="3 5" id="KW-0418">Kinase</keyword>
<evidence type="ECO:0000313" key="5">
    <source>
        <dbReference type="EMBL" id="NNH04570.1"/>
    </source>
</evidence>
<feature type="domain" description="Carbohydrate kinase PfkB" evidence="4">
    <location>
        <begin position="6"/>
        <end position="286"/>
    </location>
</feature>
<comment type="similarity">
    <text evidence="1">Belongs to the carbohydrate kinase PfkB family.</text>
</comment>
<gene>
    <name evidence="5" type="ORF">HLA99_12020</name>
</gene>
<dbReference type="Gene3D" id="3.40.1190.20">
    <property type="match status" value="1"/>
</dbReference>
<protein>
    <submittedName>
        <fullName evidence="5">Sugar kinase</fullName>
    </submittedName>
</protein>
<dbReference type="EMBL" id="JABEMB010000018">
    <property type="protein sequence ID" value="NNH04570.1"/>
    <property type="molecule type" value="Genomic_DNA"/>
</dbReference>
<dbReference type="InterPro" id="IPR011611">
    <property type="entry name" value="PfkB_dom"/>
</dbReference>
<dbReference type="PANTHER" id="PTHR43320">
    <property type="entry name" value="SUGAR KINASE"/>
    <property type="match status" value="1"/>
</dbReference>
<evidence type="ECO:0000256" key="3">
    <source>
        <dbReference type="ARBA" id="ARBA00022777"/>
    </source>
</evidence>
<dbReference type="InterPro" id="IPR029056">
    <property type="entry name" value="Ribokinase-like"/>
</dbReference>
<evidence type="ECO:0000256" key="1">
    <source>
        <dbReference type="ARBA" id="ARBA00010688"/>
    </source>
</evidence>
<organism evidence="5 6">
    <name type="scientific">Microbacterium ulmi</name>
    <dbReference type="NCBI Taxonomy" id="179095"/>
    <lineage>
        <taxon>Bacteria</taxon>
        <taxon>Bacillati</taxon>
        <taxon>Actinomycetota</taxon>
        <taxon>Actinomycetes</taxon>
        <taxon>Micrococcales</taxon>
        <taxon>Microbacteriaceae</taxon>
        <taxon>Microbacterium</taxon>
    </lineage>
</organism>
<dbReference type="PANTHER" id="PTHR43320:SF2">
    <property type="entry name" value="2-DEHYDRO-3-DEOXYGLUCONOKINASE_2-DEHYDRO-3-DEOXYGALACTONOKINASE"/>
    <property type="match status" value="1"/>
</dbReference>
<accession>A0A7Y2Q230</accession>
<name>A0A7Y2Q230_9MICO</name>
<dbReference type="AlphaFoldDB" id="A0A7Y2Q230"/>
<dbReference type="CDD" id="cd01166">
    <property type="entry name" value="KdgK"/>
    <property type="match status" value="1"/>
</dbReference>
<evidence type="ECO:0000259" key="4">
    <source>
        <dbReference type="Pfam" id="PF00294"/>
    </source>
</evidence>
<evidence type="ECO:0000313" key="6">
    <source>
        <dbReference type="Proteomes" id="UP000543598"/>
    </source>
</evidence>
<comment type="caution">
    <text evidence="5">The sequence shown here is derived from an EMBL/GenBank/DDBJ whole genome shotgun (WGS) entry which is preliminary data.</text>
</comment>
<reference evidence="5 6" key="1">
    <citation type="submission" date="2020-05" db="EMBL/GenBank/DDBJ databases">
        <title>MicrobeNet Type strains.</title>
        <authorList>
            <person name="Nicholson A.C."/>
        </authorList>
    </citation>
    <scope>NUCLEOTIDE SEQUENCE [LARGE SCALE GENOMIC DNA]</scope>
    <source>
        <strain evidence="5 6">JCM 14282</strain>
    </source>
</reference>
<dbReference type="SUPFAM" id="SSF53613">
    <property type="entry name" value="Ribokinase-like"/>
    <property type="match status" value="1"/>
</dbReference>
<evidence type="ECO:0000256" key="2">
    <source>
        <dbReference type="ARBA" id="ARBA00022679"/>
    </source>
</evidence>
<sequence length="305" mass="32038">MSTQPRVLCAGETMALVAPTDAAPLRIGSPLTLHVGGAESNTAIALRSLGIDTAWASLLGSDSLGDLVEEFIRSRGVDTSLVERRGEPTGLYLKSVTDQGTKPLYYRSGSAASRMDADVARRWADRMHPELVHVTGITAQISAEGRDFLAAVCEGRVFGDALVSFDVNHRPALADAGTPDTLRRLARACDIVFVGADEAETVWGVSSDGIPDLLAGPRHLVVKDAGARAVEHAEGTRTERAALRVDVVEPVGAGDAFAGGWLAGLLSGADAGERLEAGHRSARRVLLSATDVPDDEPLTTEGARQ</sequence>
<proteinExistence type="inferred from homology"/>
<dbReference type="GO" id="GO:0016301">
    <property type="term" value="F:kinase activity"/>
    <property type="evidence" value="ECO:0007669"/>
    <property type="project" value="UniProtKB-KW"/>
</dbReference>